<dbReference type="GO" id="GO:0016987">
    <property type="term" value="F:sigma factor activity"/>
    <property type="evidence" value="ECO:0007669"/>
    <property type="project" value="UniProtKB-KW"/>
</dbReference>
<dbReference type="AlphaFoldDB" id="A0A1R4HE41"/>
<dbReference type="InterPro" id="IPR013325">
    <property type="entry name" value="RNA_pol_sigma_r2"/>
</dbReference>
<proteinExistence type="inferred from homology"/>
<dbReference type="OrthoDB" id="9782108at2"/>
<dbReference type="GO" id="GO:0003677">
    <property type="term" value="F:DNA binding"/>
    <property type="evidence" value="ECO:0007669"/>
    <property type="project" value="UniProtKB-KW"/>
</dbReference>
<evidence type="ECO:0000256" key="5">
    <source>
        <dbReference type="ARBA" id="ARBA00023163"/>
    </source>
</evidence>
<evidence type="ECO:0000256" key="1">
    <source>
        <dbReference type="ARBA" id="ARBA00010641"/>
    </source>
</evidence>
<keyword evidence="8" id="KW-1185">Reference proteome</keyword>
<evidence type="ECO:0000256" key="2">
    <source>
        <dbReference type="ARBA" id="ARBA00023015"/>
    </source>
</evidence>
<dbReference type="InterPro" id="IPR039425">
    <property type="entry name" value="RNA_pol_sigma-70-like"/>
</dbReference>
<evidence type="ECO:0000313" key="7">
    <source>
        <dbReference type="EMBL" id="SJM94484.1"/>
    </source>
</evidence>
<keyword evidence="5" id="KW-0804">Transcription</keyword>
<dbReference type="SUPFAM" id="SSF88659">
    <property type="entry name" value="Sigma3 and sigma4 domains of RNA polymerase sigma factors"/>
    <property type="match status" value="1"/>
</dbReference>
<protein>
    <submittedName>
        <fullName evidence="7">Putative RNA polymerase, sigma-24 subunit, ECF subfamily</fullName>
    </submittedName>
</protein>
<evidence type="ECO:0000313" key="8">
    <source>
        <dbReference type="Proteomes" id="UP000195667"/>
    </source>
</evidence>
<reference evidence="8" key="1">
    <citation type="submission" date="2017-02" db="EMBL/GenBank/DDBJ databases">
        <authorList>
            <person name="Daims H."/>
        </authorList>
    </citation>
    <scope>NUCLEOTIDE SEQUENCE [LARGE SCALE GENOMIC DNA]</scope>
</reference>
<dbReference type="Proteomes" id="UP000195667">
    <property type="component" value="Unassembled WGS sequence"/>
</dbReference>
<sequence length="259" mass="30609">MLKKELSDEDYWKLYKAFCKGDQRASKDLVDQLGKRLYNYVKKINYNLSKGHTLTYTCEEDFQDCVEHTWEKLIENCTKPFKQINFWSIASTIAKCKLFDDWRKIMVEKRNLGEKLSIDDDTKSEYGNDFGEKRPNKAEWENSIDPSVNRPKNSEELAMIEQFFEFLEFLPENQQWGNIFDPYAKTPDELEKVRQFIEAVTLLPEKQRAALILQLEGYSKAEIADITEEKVETAKNQIRLAKDKIKKFLFPETGYKDTY</sequence>
<dbReference type="GO" id="GO:0006352">
    <property type="term" value="P:DNA-templated transcription initiation"/>
    <property type="evidence" value="ECO:0007669"/>
    <property type="project" value="InterPro"/>
</dbReference>
<feature type="domain" description="RNA polymerase sigma factor 70 region 4 type 2" evidence="6">
    <location>
        <begin position="195"/>
        <end position="244"/>
    </location>
</feature>
<name>A0A1R4HE41_9GAMM</name>
<gene>
    <name evidence="7" type="ORF">CRENPOLYSF1_540052</name>
</gene>
<evidence type="ECO:0000259" key="6">
    <source>
        <dbReference type="Pfam" id="PF08281"/>
    </source>
</evidence>
<dbReference type="Gene3D" id="1.10.10.10">
    <property type="entry name" value="Winged helix-like DNA-binding domain superfamily/Winged helix DNA-binding domain"/>
    <property type="match status" value="1"/>
</dbReference>
<dbReference type="EMBL" id="FUKI01000131">
    <property type="protein sequence ID" value="SJM94484.1"/>
    <property type="molecule type" value="Genomic_DNA"/>
</dbReference>
<dbReference type="Gene3D" id="1.10.1740.10">
    <property type="match status" value="1"/>
</dbReference>
<evidence type="ECO:0000256" key="3">
    <source>
        <dbReference type="ARBA" id="ARBA00023082"/>
    </source>
</evidence>
<dbReference type="InterPro" id="IPR013324">
    <property type="entry name" value="RNA_pol_sigma_r3/r4-like"/>
</dbReference>
<dbReference type="PANTHER" id="PTHR43133:SF8">
    <property type="entry name" value="RNA POLYMERASE SIGMA FACTOR HI_1459-RELATED"/>
    <property type="match status" value="1"/>
</dbReference>
<dbReference type="InterPro" id="IPR013249">
    <property type="entry name" value="RNA_pol_sigma70_r4_t2"/>
</dbReference>
<keyword evidence="2" id="KW-0805">Transcription regulation</keyword>
<organism evidence="7 8">
    <name type="scientific">Crenothrix polyspora</name>
    <dbReference type="NCBI Taxonomy" id="360316"/>
    <lineage>
        <taxon>Bacteria</taxon>
        <taxon>Pseudomonadati</taxon>
        <taxon>Pseudomonadota</taxon>
        <taxon>Gammaproteobacteria</taxon>
        <taxon>Methylococcales</taxon>
        <taxon>Crenotrichaceae</taxon>
        <taxon>Crenothrix</taxon>
    </lineage>
</organism>
<dbReference type="RefSeq" id="WP_087144325.1">
    <property type="nucleotide sequence ID" value="NZ_FUKI01000131.1"/>
</dbReference>
<dbReference type="InterPro" id="IPR036388">
    <property type="entry name" value="WH-like_DNA-bd_sf"/>
</dbReference>
<dbReference type="PANTHER" id="PTHR43133">
    <property type="entry name" value="RNA POLYMERASE ECF-TYPE SIGMA FACTO"/>
    <property type="match status" value="1"/>
</dbReference>
<keyword evidence="4" id="KW-0238">DNA-binding</keyword>
<evidence type="ECO:0000256" key="4">
    <source>
        <dbReference type="ARBA" id="ARBA00023125"/>
    </source>
</evidence>
<keyword evidence="3" id="KW-0731">Sigma factor</keyword>
<dbReference type="Pfam" id="PF08281">
    <property type="entry name" value="Sigma70_r4_2"/>
    <property type="match status" value="1"/>
</dbReference>
<comment type="similarity">
    <text evidence="1">Belongs to the sigma-70 factor family. ECF subfamily.</text>
</comment>
<dbReference type="SUPFAM" id="SSF88946">
    <property type="entry name" value="Sigma2 domain of RNA polymerase sigma factors"/>
    <property type="match status" value="1"/>
</dbReference>
<accession>A0A1R4HE41</accession>